<dbReference type="EMBL" id="AP017312">
    <property type="protein sequence ID" value="BAU29375.1"/>
    <property type="molecule type" value="Genomic_DNA"/>
</dbReference>
<organism evidence="1 2">
    <name type="scientific">Aneurinibacillus soli</name>
    <dbReference type="NCBI Taxonomy" id="1500254"/>
    <lineage>
        <taxon>Bacteria</taxon>
        <taxon>Bacillati</taxon>
        <taxon>Bacillota</taxon>
        <taxon>Bacilli</taxon>
        <taxon>Bacillales</taxon>
        <taxon>Paenibacillaceae</taxon>
        <taxon>Aneurinibacillus group</taxon>
        <taxon>Aneurinibacillus</taxon>
    </lineage>
</organism>
<dbReference type="InterPro" id="IPR036724">
    <property type="entry name" value="Cobalamin-bd_sf"/>
</dbReference>
<keyword evidence="2" id="KW-1185">Reference proteome</keyword>
<reference evidence="1 2" key="1">
    <citation type="submission" date="2015-12" db="EMBL/GenBank/DDBJ databases">
        <title>Genome sequence of Aneurinibacillus soli.</title>
        <authorList>
            <person name="Lee J.S."/>
            <person name="Lee K.C."/>
            <person name="Kim K.K."/>
            <person name="Lee B.W."/>
        </authorList>
    </citation>
    <scope>NUCLEOTIDE SEQUENCE [LARGE SCALE GENOMIC DNA]</scope>
    <source>
        <strain evidence="1 2">CB4</strain>
    </source>
</reference>
<accession>A0A0U5B7M3</accession>
<dbReference type="GO" id="GO:0046872">
    <property type="term" value="F:metal ion binding"/>
    <property type="evidence" value="ECO:0007669"/>
    <property type="project" value="InterPro"/>
</dbReference>
<dbReference type="SUPFAM" id="SSF52242">
    <property type="entry name" value="Cobalamin (vitamin B12)-binding domain"/>
    <property type="match status" value="1"/>
</dbReference>
<dbReference type="GO" id="GO:0031419">
    <property type="term" value="F:cobalamin binding"/>
    <property type="evidence" value="ECO:0007669"/>
    <property type="project" value="InterPro"/>
</dbReference>
<dbReference type="KEGG" id="asoc:CB4_03575"/>
<evidence type="ECO:0000313" key="1">
    <source>
        <dbReference type="EMBL" id="BAU29375.1"/>
    </source>
</evidence>
<sequence>MLRWLKEQVDKGLHISKAVDLLKNGEMHHPRKPALRSKHAAHTEHPLITRKQHELIEALLAFNESEAHHFLDLCLTLWDMESVLHDIIMPGEELHTILTAIQPHAVCLSVTIEENLSQLSQRVHDLWKAYPTLVISIGGQATQLPAFPENLAPYVIGTTRIDWEVWLSNLLDVFYHS</sequence>
<protein>
    <submittedName>
        <fullName evidence="1">Uncharacterized protein</fullName>
    </submittedName>
</protein>
<gene>
    <name evidence="1" type="ORF">CB4_03575</name>
</gene>
<dbReference type="Proteomes" id="UP000217696">
    <property type="component" value="Chromosome"/>
</dbReference>
<evidence type="ECO:0000313" key="2">
    <source>
        <dbReference type="Proteomes" id="UP000217696"/>
    </source>
</evidence>
<dbReference type="AlphaFoldDB" id="A0A0U5B7M3"/>
<name>A0A0U5B7M3_9BACL</name>
<proteinExistence type="predicted"/>